<dbReference type="OMA" id="YWGYQAR"/>
<dbReference type="CDD" id="cd10170">
    <property type="entry name" value="ASKHA_NBD_HSP70"/>
    <property type="match status" value="1"/>
</dbReference>
<sequence length="433" mass="49166">MQEIALEVTAATDMQGRNFSLFILDEPEAAVTFALRRDTFGDDRIFKEGSDFIVCDAGGGTVDVITYRVRQTDPFRFDEITTPTGKDCGSSYINQALARDSRRRLADVDLGSDTEYSKDAAIETDLLREFEYEVKRRYNPDDLEDGDCVKLRLLGLKADPSRNFGQGLLLVPKEQMNSYFERSITGTVSLIREQLRQAEAGGVKTLLLVGGFSRSPALRKRLQSEFTTLQIVEPEDDVPMENAVSRGGLLRALNKDDGPRRKLRLNLGVCVTEEYNPRFWGHRASQPFYHPLNGKKYVKECIEWAIRKDCVLGEGKNASILMHRVFDVDAEMAAYETLYFSDQMVHPHYEKDHWRNSGHREAGVVEASLDFLREHLIQPKINDKGKEYYVVDYSLELEVNGRNMKALIRYPPGQQVQGENQICIAAAFRPGTK</sequence>
<keyword evidence="2" id="KW-1185">Reference proteome</keyword>
<evidence type="ECO:0000313" key="1">
    <source>
        <dbReference type="EMBL" id="CEL06951.1"/>
    </source>
</evidence>
<dbReference type="EMBL" id="CDMC01000008">
    <property type="protein sequence ID" value="CEL06951.1"/>
    <property type="molecule type" value="Genomic_DNA"/>
</dbReference>
<organism evidence="1 2">
    <name type="scientific">Aspergillus calidoustus</name>
    <dbReference type="NCBI Taxonomy" id="454130"/>
    <lineage>
        <taxon>Eukaryota</taxon>
        <taxon>Fungi</taxon>
        <taxon>Dikarya</taxon>
        <taxon>Ascomycota</taxon>
        <taxon>Pezizomycotina</taxon>
        <taxon>Eurotiomycetes</taxon>
        <taxon>Eurotiomycetidae</taxon>
        <taxon>Eurotiales</taxon>
        <taxon>Aspergillaceae</taxon>
        <taxon>Aspergillus</taxon>
        <taxon>Aspergillus subgen. Nidulantes</taxon>
    </lineage>
</organism>
<dbReference type="PANTHER" id="PTHR42749:SF8">
    <property type="entry name" value="HSP70 FAMILY PROTEIN (AFU_ORTHOLOGUE AFUA_3G13740)"/>
    <property type="match status" value="1"/>
</dbReference>
<dbReference type="PANTHER" id="PTHR42749">
    <property type="entry name" value="CELL SHAPE-DETERMINING PROTEIN MREB"/>
    <property type="match status" value="1"/>
</dbReference>
<dbReference type="AlphaFoldDB" id="A0A0U5G6X9"/>
<dbReference type="InterPro" id="IPR043129">
    <property type="entry name" value="ATPase_NBD"/>
</dbReference>
<evidence type="ECO:0000313" key="2">
    <source>
        <dbReference type="Proteomes" id="UP000054771"/>
    </source>
</evidence>
<evidence type="ECO:0008006" key="3">
    <source>
        <dbReference type="Google" id="ProtNLM"/>
    </source>
</evidence>
<dbReference type="Proteomes" id="UP000054771">
    <property type="component" value="Unassembled WGS sequence"/>
</dbReference>
<dbReference type="Gene3D" id="3.30.420.40">
    <property type="match status" value="2"/>
</dbReference>
<name>A0A0U5G6X9_ASPCI</name>
<accession>A0A0U5G6X9</accession>
<dbReference type="Gene3D" id="3.90.640.10">
    <property type="entry name" value="Actin, Chain A, domain 4"/>
    <property type="match status" value="1"/>
</dbReference>
<proteinExistence type="predicted"/>
<dbReference type="STRING" id="454130.A0A0U5G6X9"/>
<protein>
    <recommendedName>
        <fullName evidence="3">Hsp70 family protein</fullName>
    </recommendedName>
</protein>
<dbReference type="SUPFAM" id="SSF53067">
    <property type="entry name" value="Actin-like ATPase domain"/>
    <property type="match status" value="1"/>
</dbReference>
<dbReference type="OrthoDB" id="2963168at2759"/>
<reference evidence="2" key="1">
    <citation type="journal article" date="2016" name="Genome Announc.">
        <title>Draft genome sequences of fungus Aspergillus calidoustus.</title>
        <authorList>
            <person name="Horn F."/>
            <person name="Linde J."/>
            <person name="Mattern D.J."/>
            <person name="Walther G."/>
            <person name="Guthke R."/>
            <person name="Scherlach K."/>
            <person name="Martin K."/>
            <person name="Brakhage A.A."/>
            <person name="Petzke L."/>
            <person name="Valiante V."/>
        </authorList>
    </citation>
    <scope>NUCLEOTIDE SEQUENCE [LARGE SCALE GENOMIC DNA]</scope>
    <source>
        <strain evidence="2">SF006504</strain>
    </source>
</reference>
<gene>
    <name evidence="1" type="ORF">ASPCAL10118</name>
</gene>